<proteinExistence type="predicted"/>
<feature type="compositionally biased region" description="Basic and acidic residues" evidence="7">
    <location>
        <begin position="185"/>
        <end position="194"/>
    </location>
</feature>
<evidence type="ECO:0000313" key="10">
    <source>
        <dbReference type="Proteomes" id="UP001642540"/>
    </source>
</evidence>
<sequence>MSNCLFCAYQCPAKFLIVDGQVRKLKTENDSSFLPNNKEEDDQNSFKFPGDSMITEQLKVIFILRTILKIGEEQLCEFLGSSGQLHPEYWISVCSSCQQTVQKCYATLKEIGALERRLLKLSNQLVVEIQRSKGAEATGPTGILWKTIRNEVLKEIDSTNCGLELEVEPIITATRSLAGGGDGVVLKKPDKDGGEESDLEWEPNHDLIDKDTYNNKEKQGKRYTEEDDDDDYVPRSKKTKGTRKNGVGRSVSKTEKRRKLLNKGVTRVSTTGNPKYTAFYRGHTKHYACIQCPATDTYPSLMEAHLKLHEEGSGAIPCPDCGWLVLPDRMNYHYGKRHPLPGGACRSGKKGKKREEKRYHFKCPECKALLTSVGKYREHEELHASGGGQVCKRCGWLCKRMSNHKAYWHVPHRKIPQREIKLMKKRGENDYLRRKHGGSRNLEGNEESHSNGAFNDSLAVMNAKWNAEMEEELNIKFSASAASWNPSSPVSEHHSSLFLDSDDDLIRQEEVNAEPQLQTQVESDFLKKSRSNSSKKIVIHSLDTSHPKYTRYFKGPTKYYGCRECPAEDSYLKLLEAHMKLHEEGSGAIPCPECGWLVMPDKLSFHKGKHHRPADLPTKPPNNLFYFKCPDCKALLCSVGRYRDHEQMHENGKGKNCAICGWLVKEVGRHSARWHPTDPKSAKGKIMYPRKIKLMKKRTENKLQSSA</sequence>
<feature type="domain" description="C2H2-type" evidence="8">
    <location>
        <begin position="629"/>
        <end position="649"/>
    </location>
</feature>
<evidence type="ECO:0000256" key="1">
    <source>
        <dbReference type="ARBA" id="ARBA00004123"/>
    </source>
</evidence>
<dbReference type="SMART" id="SM00355">
    <property type="entry name" value="ZnF_C2H2"/>
    <property type="match status" value="6"/>
</dbReference>
<keyword evidence="3" id="KW-0677">Repeat</keyword>
<evidence type="ECO:0000259" key="8">
    <source>
        <dbReference type="PROSITE" id="PS00028"/>
    </source>
</evidence>
<dbReference type="PROSITE" id="PS00028">
    <property type="entry name" value="ZINC_FINGER_C2H2_1"/>
    <property type="match status" value="2"/>
</dbReference>
<feature type="region of interest" description="Disordered" evidence="7">
    <location>
        <begin position="426"/>
        <end position="453"/>
    </location>
</feature>
<dbReference type="InterPro" id="IPR013087">
    <property type="entry name" value="Znf_C2H2_type"/>
</dbReference>
<evidence type="ECO:0000256" key="6">
    <source>
        <dbReference type="ARBA" id="ARBA00023242"/>
    </source>
</evidence>
<protein>
    <recommendedName>
        <fullName evidence="8">C2H2-type domain-containing protein</fullName>
    </recommendedName>
</protein>
<dbReference type="Proteomes" id="UP001642540">
    <property type="component" value="Unassembled WGS sequence"/>
</dbReference>
<evidence type="ECO:0000256" key="4">
    <source>
        <dbReference type="ARBA" id="ARBA00022771"/>
    </source>
</evidence>
<keyword evidence="5" id="KW-0862">Zinc</keyword>
<keyword evidence="2" id="KW-0479">Metal-binding</keyword>
<gene>
    <name evidence="9" type="ORF">ODALV1_LOCUS5705</name>
</gene>
<dbReference type="InterPro" id="IPR050888">
    <property type="entry name" value="ZnF_C2H2-type_TF"/>
</dbReference>
<evidence type="ECO:0000256" key="7">
    <source>
        <dbReference type="SAM" id="MobiDB-lite"/>
    </source>
</evidence>
<keyword evidence="6" id="KW-0539">Nucleus</keyword>
<comment type="subcellular location">
    <subcellularLocation>
        <location evidence="1">Nucleus</location>
    </subcellularLocation>
</comment>
<feature type="region of interest" description="Disordered" evidence="7">
    <location>
        <begin position="181"/>
        <end position="257"/>
    </location>
</feature>
<evidence type="ECO:0000256" key="5">
    <source>
        <dbReference type="ARBA" id="ARBA00022833"/>
    </source>
</evidence>
<comment type="caution">
    <text evidence="9">The sequence shown here is derived from an EMBL/GenBank/DDBJ whole genome shotgun (WGS) entry which is preliminary data.</text>
</comment>
<dbReference type="PANTHER" id="PTHR24406">
    <property type="entry name" value="TRANSCRIPTIONAL REPRESSOR CTCFL-RELATED"/>
    <property type="match status" value="1"/>
</dbReference>
<keyword evidence="10" id="KW-1185">Reference proteome</keyword>
<dbReference type="EMBL" id="CAXLJM020000017">
    <property type="protein sequence ID" value="CAL8084118.1"/>
    <property type="molecule type" value="Genomic_DNA"/>
</dbReference>
<name>A0ABP1PZZ5_9HEXA</name>
<evidence type="ECO:0000256" key="3">
    <source>
        <dbReference type="ARBA" id="ARBA00022737"/>
    </source>
</evidence>
<evidence type="ECO:0000313" key="9">
    <source>
        <dbReference type="EMBL" id="CAL8084118.1"/>
    </source>
</evidence>
<feature type="domain" description="C2H2-type" evidence="8">
    <location>
        <begin position="363"/>
        <end position="383"/>
    </location>
</feature>
<evidence type="ECO:0000256" key="2">
    <source>
        <dbReference type="ARBA" id="ARBA00022723"/>
    </source>
</evidence>
<organism evidence="9 10">
    <name type="scientific">Orchesella dallaii</name>
    <dbReference type="NCBI Taxonomy" id="48710"/>
    <lineage>
        <taxon>Eukaryota</taxon>
        <taxon>Metazoa</taxon>
        <taxon>Ecdysozoa</taxon>
        <taxon>Arthropoda</taxon>
        <taxon>Hexapoda</taxon>
        <taxon>Collembola</taxon>
        <taxon>Entomobryomorpha</taxon>
        <taxon>Entomobryoidea</taxon>
        <taxon>Orchesellidae</taxon>
        <taxon>Orchesellinae</taxon>
        <taxon>Orchesella</taxon>
    </lineage>
</organism>
<reference evidence="9 10" key="1">
    <citation type="submission" date="2024-08" db="EMBL/GenBank/DDBJ databases">
        <authorList>
            <person name="Cucini C."/>
            <person name="Frati F."/>
        </authorList>
    </citation>
    <scope>NUCLEOTIDE SEQUENCE [LARGE SCALE GENOMIC DNA]</scope>
</reference>
<accession>A0ABP1PZZ5</accession>
<feature type="compositionally biased region" description="Basic and acidic residues" evidence="7">
    <location>
        <begin position="202"/>
        <end position="224"/>
    </location>
</feature>
<keyword evidence="4" id="KW-0863">Zinc-finger</keyword>